<feature type="transmembrane region" description="Helical" evidence="7">
    <location>
        <begin position="214"/>
        <end position="237"/>
    </location>
</feature>
<evidence type="ECO:0000256" key="6">
    <source>
        <dbReference type="ARBA" id="ARBA00023136"/>
    </source>
</evidence>
<keyword evidence="10" id="KW-1185">Reference proteome</keyword>
<feature type="transmembrane region" description="Helical" evidence="7">
    <location>
        <begin position="249"/>
        <end position="267"/>
    </location>
</feature>
<evidence type="ECO:0000259" key="8">
    <source>
        <dbReference type="PROSITE" id="PS50850"/>
    </source>
</evidence>
<feature type="domain" description="Major facilitator superfamily (MFS) profile" evidence="8">
    <location>
        <begin position="14"/>
        <end position="473"/>
    </location>
</feature>
<dbReference type="SUPFAM" id="SSF103473">
    <property type="entry name" value="MFS general substrate transporter"/>
    <property type="match status" value="1"/>
</dbReference>
<dbReference type="PANTHER" id="PTHR23515">
    <property type="entry name" value="HIGH-AFFINITY NITRATE TRANSPORTER 2.3"/>
    <property type="match status" value="1"/>
</dbReference>
<evidence type="ECO:0000256" key="3">
    <source>
        <dbReference type="ARBA" id="ARBA00022692"/>
    </source>
</evidence>
<feature type="transmembrane region" description="Helical" evidence="7">
    <location>
        <begin position="382"/>
        <end position="406"/>
    </location>
</feature>
<comment type="similarity">
    <text evidence="2">Belongs to the major facilitator superfamily. Nitrate/nitrite porter (TC 2.A.1.8) family.</text>
</comment>
<protein>
    <submittedName>
        <fullName evidence="9">MFS transporter</fullName>
    </submittedName>
</protein>
<dbReference type="OrthoDB" id="9773404at2"/>
<evidence type="ECO:0000256" key="2">
    <source>
        <dbReference type="ARBA" id="ARBA00008432"/>
    </source>
</evidence>
<evidence type="ECO:0000313" key="10">
    <source>
        <dbReference type="Proteomes" id="UP000238937"/>
    </source>
</evidence>
<dbReference type="InterPro" id="IPR044772">
    <property type="entry name" value="NO3_transporter"/>
</dbReference>
<keyword evidence="4 7" id="KW-1133">Transmembrane helix</keyword>
<feature type="transmembrane region" description="Helical" evidence="7">
    <location>
        <begin position="357"/>
        <end position="376"/>
    </location>
</feature>
<dbReference type="GO" id="GO:0005886">
    <property type="term" value="C:plasma membrane"/>
    <property type="evidence" value="ECO:0007669"/>
    <property type="project" value="UniProtKB-SubCell"/>
</dbReference>
<evidence type="ECO:0000313" key="9">
    <source>
        <dbReference type="EMBL" id="PSB58552.1"/>
    </source>
</evidence>
<comment type="subcellular location">
    <subcellularLocation>
        <location evidence="1">Cell membrane</location>
        <topology evidence="1">Multi-pass membrane protein</topology>
    </subcellularLocation>
</comment>
<feature type="transmembrane region" description="Helical" evidence="7">
    <location>
        <begin position="172"/>
        <end position="193"/>
    </location>
</feature>
<feature type="transmembrane region" description="Helical" evidence="7">
    <location>
        <begin position="418"/>
        <end position="437"/>
    </location>
</feature>
<dbReference type="PROSITE" id="PS50850">
    <property type="entry name" value="MFS"/>
    <property type="match status" value="1"/>
</dbReference>
<dbReference type="GO" id="GO:0042128">
    <property type="term" value="P:nitrate assimilation"/>
    <property type="evidence" value="ECO:0007669"/>
    <property type="project" value="UniProtKB-KW"/>
</dbReference>
<name>A0A2T1GL25_9CYAN</name>
<dbReference type="AlphaFoldDB" id="A0A2T1GL25"/>
<keyword evidence="6 7" id="KW-0472">Membrane</keyword>
<feature type="transmembrane region" description="Helical" evidence="7">
    <location>
        <begin position="79"/>
        <end position="98"/>
    </location>
</feature>
<sequence>MLRGLLSFRDRYRILNYAWVAFFLTFVVWFNYAPFVTVIREELHLTIAQSRTISLCNLALTIPARIIIGTILDRLGPRVTFSAILIYAALPCWAFAGAQNFSQLVLSRLAMGIVGAGFVVGVRLVGDWFESDDIGLAQGIYGGWGNFGSFASQAFLPIVALANAGFENWRLAIALSGLISLGFGVLFYLNVQNTPPGKRYQRSDRGGMEVTSRASFWVLTLTNLPLFLVLGSIAWRLQLVNFLTPHTMYQIWLFLVGLFFLQTYHTFEINREVILGQTIYPAKDRYQIGQLFILELAYAVSFGSELAVVSMLPEYFEETFNLGRQIASLVAATYPLMNLVARPAGGLISDKSGSRKWALTLTIGGVGLSYLMMSKINPSMGLPWAILLTMFCAFFVFAGAGATFGIAPLIERRVTGQIAGNISAYGSVGSVLYAMTYSLLPQTVAGNNAFFQIIGVTGMVVACLCALLLKEPKVAKGDAESVTISR</sequence>
<evidence type="ECO:0000256" key="1">
    <source>
        <dbReference type="ARBA" id="ARBA00004651"/>
    </source>
</evidence>
<dbReference type="EMBL" id="PVWO01000031">
    <property type="protein sequence ID" value="PSB58552.1"/>
    <property type="molecule type" value="Genomic_DNA"/>
</dbReference>
<evidence type="ECO:0000256" key="5">
    <source>
        <dbReference type="ARBA" id="ARBA00023063"/>
    </source>
</evidence>
<gene>
    <name evidence="9" type="ORF">C7B77_04315</name>
</gene>
<proteinExistence type="inferred from homology"/>
<evidence type="ECO:0000256" key="7">
    <source>
        <dbReference type="SAM" id="Phobius"/>
    </source>
</evidence>
<dbReference type="Gene3D" id="1.20.1250.20">
    <property type="entry name" value="MFS general substrate transporter like domains"/>
    <property type="match status" value="2"/>
</dbReference>
<dbReference type="InterPro" id="IPR011701">
    <property type="entry name" value="MFS"/>
</dbReference>
<keyword evidence="5" id="KW-0534">Nitrate assimilation</keyword>
<comment type="caution">
    <text evidence="9">The sequence shown here is derived from an EMBL/GenBank/DDBJ whole genome shotgun (WGS) entry which is preliminary data.</text>
</comment>
<feature type="transmembrane region" description="Helical" evidence="7">
    <location>
        <begin position="12"/>
        <end position="32"/>
    </location>
</feature>
<dbReference type="InterPro" id="IPR020846">
    <property type="entry name" value="MFS_dom"/>
</dbReference>
<accession>A0A2T1GL25</accession>
<feature type="transmembrane region" description="Helical" evidence="7">
    <location>
        <begin position="449"/>
        <end position="469"/>
    </location>
</feature>
<keyword evidence="3 7" id="KW-0812">Transmembrane</keyword>
<dbReference type="Proteomes" id="UP000238937">
    <property type="component" value="Unassembled WGS sequence"/>
</dbReference>
<feature type="transmembrane region" description="Helical" evidence="7">
    <location>
        <begin position="104"/>
        <end position="126"/>
    </location>
</feature>
<evidence type="ECO:0000256" key="4">
    <source>
        <dbReference type="ARBA" id="ARBA00022989"/>
    </source>
</evidence>
<reference evidence="9 10" key="1">
    <citation type="submission" date="2018-03" db="EMBL/GenBank/DDBJ databases">
        <title>The ancient ancestry and fast evolution of plastids.</title>
        <authorList>
            <person name="Moore K.R."/>
            <person name="Magnabosco C."/>
            <person name="Momper L."/>
            <person name="Gold D.A."/>
            <person name="Bosak T."/>
            <person name="Fournier G.P."/>
        </authorList>
    </citation>
    <scope>NUCLEOTIDE SEQUENCE [LARGE SCALE GENOMIC DNA]</scope>
    <source>
        <strain evidence="9 10">CCALA 037</strain>
    </source>
</reference>
<dbReference type="GO" id="GO:0015112">
    <property type="term" value="F:nitrate transmembrane transporter activity"/>
    <property type="evidence" value="ECO:0007669"/>
    <property type="project" value="InterPro"/>
</dbReference>
<dbReference type="Pfam" id="PF07690">
    <property type="entry name" value="MFS_1"/>
    <property type="match status" value="2"/>
</dbReference>
<dbReference type="InterPro" id="IPR036259">
    <property type="entry name" value="MFS_trans_sf"/>
</dbReference>
<organism evidence="9 10">
    <name type="scientific">Chamaesiphon polymorphus CCALA 037</name>
    <dbReference type="NCBI Taxonomy" id="2107692"/>
    <lineage>
        <taxon>Bacteria</taxon>
        <taxon>Bacillati</taxon>
        <taxon>Cyanobacteriota</taxon>
        <taxon>Cyanophyceae</taxon>
        <taxon>Gomontiellales</taxon>
        <taxon>Chamaesiphonaceae</taxon>
        <taxon>Chamaesiphon</taxon>
    </lineage>
</organism>